<dbReference type="InterPro" id="IPR051047">
    <property type="entry name" value="AccD/PCCB"/>
</dbReference>
<accession>E1X0J2</accession>
<evidence type="ECO:0000256" key="1">
    <source>
        <dbReference type="ARBA" id="ARBA00006102"/>
    </source>
</evidence>
<dbReference type="SUPFAM" id="SSF52096">
    <property type="entry name" value="ClpP/crotonase"/>
    <property type="match status" value="2"/>
</dbReference>
<name>E1X0J2_HALMS</name>
<evidence type="ECO:0000256" key="2">
    <source>
        <dbReference type="ARBA" id="ARBA00074538"/>
    </source>
</evidence>
<evidence type="ECO:0000259" key="3">
    <source>
        <dbReference type="PROSITE" id="PS50980"/>
    </source>
</evidence>
<dbReference type="InterPro" id="IPR029045">
    <property type="entry name" value="ClpP/crotonase-like_dom_sf"/>
</dbReference>
<dbReference type="eggNOG" id="COG4799">
    <property type="taxonomic scope" value="Bacteria"/>
</dbReference>
<dbReference type="EMBL" id="FQ312005">
    <property type="protein sequence ID" value="CBW28018.1"/>
    <property type="molecule type" value="Genomic_DNA"/>
</dbReference>
<organism evidence="5 6">
    <name type="scientific">Halobacteriovorax marinus (strain ATCC BAA-682 / DSM 15412 / SJ)</name>
    <name type="common">Bacteriovorax marinus</name>
    <dbReference type="NCBI Taxonomy" id="862908"/>
    <lineage>
        <taxon>Bacteria</taxon>
        <taxon>Pseudomonadati</taxon>
        <taxon>Bdellovibrionota</taxon>
        <taxon>Bacteriovoracia</taxon>
        <taxon>Bacteriovoracales</taxon>
        <taxon>Halobacteriovoraceae</taxon>
        <taxon>Halobacteriovorax</taxon>
    </lineage>
</organism>
<dbReference type="GO" id="GO:0015977">
    <property type="term" value="P:carbon fixation"/>
    <property type="evidence" value="ECO:0007669"/>
    <property type="project" value="UniProtKB-ARBA"/>
</dbReference>
<sequence>MMCPQFLGGFMDTVLEEKRSLLLEKRTQADLGGGAARIEKQHSQGKYTARERIERLIDPGTFIEFDKFVTHRCKDFGMEKTEYLGDGVVTGIAEINGQKVALYSQDFTCWGGALGEYHAKKICKIMDFALANRIPVIGMNDSGGARIQEGVDALGGYAEIFYRNVKCSGVIPQISLIMGPCAGGAVYSPAITDFIFMVDKSSYMFVTGPDVIKTVTHEEVTKEELGGAKTHNETSGVAQFISQDEDECFERVRELLSYLPAACYTKPSPKYTADPVNRDNTKLKELVPANPKKPYDMNEIILDIVDDSHFLEVHKGWAKNIIVGFASIGGIKIGIVANQPQVLAGVLDIDSSCKAARFIRFCDSFDIPILTLVDVPGFLPGTVQEYGGIIKHGSKLLYAYADATVPMITLITRKAYGGAYDVMASKHIRSDVNLAYPTGEIAVMGADGAVNIVFRNELKGLEGKAYDDKKAELVKNYEDRFANPYRAAERGYVDSVILPEETRARIYEYLVVLKNKVVDNPKRKHGNIQL</sequence>
<dbReference type="PROSITE" id="PS50989">
    <property type="entry name" value="COA_CT_CTER"/>
    <property type="match status" value="1"/>
</dbReference>
<proteinExistence type="inferred from homology"/>
<dbReference type="PATRIC" id="fig|862908.3.peg.3124"/>
<dbReference type="GO" id="GO:0009317">
    <property type="term" value="C:acetyl-CoA carboxylase complex"/>
    <property type="evidence" value="ECO:0007669"/>
    <property type="project" value="UniProtKB-ARBA"/>
</dbReference>
<evidence type="ECO:0000259" key="4">
    <source>
        <dbReference type="PROSITE" id="PS50989"/>
    </source>
</evidence>
<evidence type="ECO:0000313" key="5">
    <source>
        <dbReference type="EMBL" id="CBW28018.1"/>
    </source>
</evidence>
<evidence type="ECO:0000313" key="6">
    <source>
        <dbReference type="Proteomes" id="UP000008963"/>
    </source>
</evidence>
<dbReference type="Pfam" id="PF01039">
    <property type="entry name" value="Carboxyl_trans"/>
    <property type="match status" value="1"/>
</dbReference>
<dbReference type="PANTHER" id="PTHR43842">
    <property type="entry name" value="PROPIONYL-COA CARBOXYLASE BETA CHAIN"/>
    <property type="match status" value="1"/>
</dbReference>
<gene>
    <name evidence="5" type="ordered locus">BMS_3270</name>
</gene>
<dbReference type="KEGG" id="bmx:BMS_3270"/>
<dbReference type="PROSITE" id="PS50980">
    <property type="entry name" value="COA_CT_NTER"/>
    <property type="match status" value="1"/>
</dbReference>
<protein>
    <recommendedName>
        <fullName evidence="2">Propionyl-CoA carboxylase beta chain</fullName>
    </recommendedName>
</protein>
<dbReference type="STRING" id="862908.BMS_3270"/>
<dbReference type="InterPro" id="IPR034733">
    <property type="entry name" value="AcCoA_carboxyl_beta"/>
</dbReference>
<dbReference type="FunFam" id="3.90.226.10:FF:000017">
    <property type="entry name" value="Propionyl-CoA carboxylase subunit beta 5"/>
    <property type="match status" value="1"/>
</dbReference>
<dbReference type="PANTHER" id="PTHR43842:SF2">
    <property type="entry name" value="PROPIONYL-COA CARBOXYLASE BETA CHAIN, MITOCHONDRIAL"/>
    <property type="match status" value="1"/>
</dbReference>
<dbReference type="Proteomes" id="UP000008963">
    <property type="component" value="Chromosome"/>
</dbReference>
<comment type="similarity">
    <text evidence="1">Belongs to the AccD/PCCB family.</text>
</comment>
<dbReference type="GO" id="GO:0003989">
    <property type="term" value="F:acetyl-CoA carboxylase activity"/>
    <property type="evidence" value="ECO:0007669"/>
    <property type="project" value="UniProtKB-ARBA"/>
</dbReference>
<dbReference type="AlphaFoldDB" id="E1X0J2"/>
<dbReference type="InterPro" id="IPR011762">
    <property type="entry name" value="COA_CT_N"/>
</dbReference>
<dbReference type="GO" id="GO:0004658">
    <property type="term" value="F:propionyl-CoA carboxylase activity"/>
    <property type="evidence" value="ECO:0007669"/>
    <property type="project" value="UniProtKB-ARBA"/>
</dbReference>
<reference evidence="6" key="1">
    <citation type="journal article" date="2013" name="ISME J.">
        <title>A small predatory core genome in the divergent marine Bacteriovorax marinus SJ and the terrestrial Bdellovibrio bacteriovorus.</title>
        <authorList>
            <person name="Crossman L.C."/>
            <person name="Chen H."/>
            <person name="Cerdeno-Tarraga A.M."/>
            <person name="Brooks K."/>
            <person name="Quail M.A."/>
            <person name="Pineiro S.A."/>
            <person name="Hobley L."/>
            <person name="Sockett R.E."/>
            <person name="Bentley S.D."/>
            <person name="Parkhill J."/>
            <person name="Williams H.N."/>
            <person name="Stine O.C."/>
        </authorList>
    </citation>
    <scope>NUCLEOTIDE SEQUENCE [LARGE SCALE GENOMIC DNA]</scope>
    <source>
        <strain evidence="6">ATCC BAA-682 / DSM 15412 / SJ</strain>
    </source>
</reference>
<feature type="domain" description="CoA carboxyltransferase N-terminal" evidence="3">
    <location>
        <begin position="15"/>
        <end position="271"/>
    </location>
</feature>
<dbReference type="FunFam" id="3.90.226.10:FF:000016">
    <property type="entry name" value="Propionyl-CoA carboxylase, beta subunit"/>
    <property type="match status" value="1"/>
</dbReference>
<feature type="domain" description="CoA carboxyltransferase C-terminal" evidence="4">
    <location>
        <begin position="275"/>
        <end position="523"/>
    </location>
</feature>
<dbReference type="InterPro" id="IPR011763">
    <property type="entry name" value="COA_CT_C"/>
</dbReference>
<keyword evidence="6" id="KW-1185">Reference proteome</keyword>
<dbReference type="HOGENOM" id="CLU_018822_6_2_7"/>
<dbReference type="Gene3D" id="3.90.226.10">
    <property type="entry name" value="2-enoyl-CoA Hydratase, Chain A, domain 1"/>
    <property type="match status" value="2"/>
</dbReference>